<dbReference type="PRINTS" id="PR00744">
    <property type="entry name" value="GLHYDRLASE37"/>
</dbReference>
<feature type="chain" id="PRO_5002311368" description="Trehalase" evidence="5">
    <location>
        <begin position="33"/>
        <end position="602"/>
    </location>
</feature>
<dbReference type="PANTHER" id="PTHR23403">
    <property type="entry name" value="TREHALASE"/>
    <property type="match status" value="1"/>
</dbReference>
<name>A0A0D6QZS9_ARACU</name>
<dbReference type="InterPro" id="IPR001661">
    <property type="entry name" value="Glyco_hydro_37"/>
</dbReference>
<dbReference type="GO" id="GO:0005993">
    <property type="term" value="P:trehalose catabolic process"/>
    <property type="evidence" value="ECO:0007669"/>
    <property type="project" value="TreeGrafter"/>
</dbReference>
<organism evidence="6">
    <name type="scientific">Araucaria cunninghamii</name>
    <name type="common">Hoop pine</name>
    <name type="synonym">Moreton Bay pine</name>
    <dbReference type="NCBI Taxonomy" id="56994"/>
    <lineage>
        <taxon>Eukaryota</taxon>
        <taxon>Viridiplantae</taxon>
        <taxon>Streptophyta</taxon>
        <taxon>Embryophyta</taxon>
        <taxon>Tracheophyta</taxon>
        <taxon>Spermatophyta</taxon>
        <taxon>Pinopsida</taxon>
        <taxon>Pinidae</taxon>
        <taxon>Conifers II</taxon>
        <taxon>Araucariales</taxon>
        <taxon>Araucariaceae</taxon>
        <taxon>Araucaria</taxon>
    </lineage>
</organism>
<dbReference type="InterPro" id="IPR018232">
    <property type="entry name" value="Glyco_hydro_37_CS"/>
</dbReference>
<dbReference type="PROSITE" id="PS00928">
    <property type="entry name" value="TREHALASE_2"/>
    <property type="match status" value="1"/>
</dbReference>
<reference evidence="6" key="1">
    <citation type="submission" date="2015-03" db="EMBL/GenBank/DDBJ databases">
        <title>A transcriptome of Araucaria cunninghamii, an australian fine timber species.</title>
        <authorList>
            <person name="Jing Yi C.J.Y."/>
            <person name="Yin San L.Y.S."/>
            <person name="Abdul Karim S.S."/>
            <person name="Wan Azmi N.N."/>
            <person name="Hercus R.R."/>
            <person name="Croft L.L."/>
        </authorList>
    </citation>
    <scope>NUCLEOTIDE SEQUENCE</scope>
    <source>
        <strain evidence="6">MI0301</strain>
        <tissue evidence="6">Leaf</tissue>
    </source>
</reference>
<evidence type="ECO:0000256" key="4">
    <source>
        <dbReference type="RuleBase" id="RU361180"/>
    </source>
</evidence>
<accession>A0A0D6QZS9</accession>
<comment type="catalytic activity">
    <reaction evidence="4">
        <text>alpha,alpha-trehalose + H2O = alpha-D-glucose + beta-D-glucose</text>
        <dbReference type="Rhea" id="RHEA:32675"/>
        <dbReference type="ChEBI" id="CHEBI:15377"/>
        <dbReference type="ChEBI" id="CHEBI:15903"/>
        <dbReference type="ChEBI" id="CHEBI:16551"/>
        <dbReference type="ChEBI" id="CHEBI:17925"/>
        <dbReference type="EC" id="3.2.1.28"/>
    </reaction>
</comment>
<keyword evidence="3 4" id="KW-0326">Glycosidase</keyword>
<dbReference type="EMBL" id="GCKF01041282">
    <property type="protein sequence ID" value="JAG95190.1"/>
    <property type="molecule type" value="Transcribed_RNA"/>
</dbReference>
<dbReference type="PANTHER" id="PTHR23403:SF1">
    <property type="entry name" value="TREHALASE"/>
    <property type="match status" value="1"/>
</dbReference>
<proteinExistence type="inferred from homology"/>
<dbReference type="InterPro" id="IPR008928">
    <property type="entry name" value="6-hairpin_glycosidase_sf"/>
</dbReference>
<dbReference type="SUPFAM" id="SSF48208">
    <property type="entry name" value="Six-hairpin glycosidases"/>
    <property type="match status" value="1"/>
</dbReference>
<evidence type="ECO:0000256" key="5">
    <source>
        <dbReference type="SAM" id="SignalP"/>
    </source>
</evidence>
<feature type="signal peptide" evidence="5">
    <location>
        <begin position="1"/>
        <end position="32"/>
    </location>
</feature>
<evidence type="ECO:0000313" key="6">
    <source>
        <dbReference type="EMBL" id="JAG95190.1"/>
    </source>
</evidence>
<dbReference type="GO" id="GO:0004555">
    <property type="term" value="F:alpha,alpha-trehalase activity"/>
    <property type="evidence" value="ECO:0007669"/>
    <property type="project" value="UniProtKB-EC"/>
</dbReference>
<evidence type="ECO:0000256" key="1">
    <source>
        <dbReference type="ARBA" id="ARBA00005615"/>
    </source>
</evidence>
<dbReference type="InterPro" id="IPR012341">
    <property type="entry name" value="6hp_glycosidase-like_sf"/>
</dbReference>
<protein>
    <recommendedName>
        <fullName evidence="4">Trehalase</fullName>
        <ecNumber evidence="4">3.2.1.28</ecNumber>
    </recommendedName>
    <alternativeName>
        <fullName evidence="4">Alpha-trehalose glucohydrolase</fullName>
    </alternativeName>
</protein>
<dbReference type="Gene3D" id="1.50.10.10">
    <property type="match status" value="1"/>
</dbReference>
<dbReference type="Pfam" id="PF01204">
    <property type="entry name" value="Trehalase"/>
    <property type="match status" value="1"/>
</dbReference>
<dbReference type="AlphaFoldDB" id="A0A0D6QZS9"/>
<sequence length="602" mass="67941">MVSTQKSAKMTTDLAQTAILVVSLLILAGGRADCTCETKGGPLAETSALLSFLEEVQGSALATFGSANFDPKQYVDLPLRFNVSVSRQAFQDLPRLRNGSLAADVLTGFIGKYFDDAGSDMEFFSPPDFVPEPEGFLPRVKNPEVRKWALEVHSLWKVLSRKVNKSVGELLDYHTLLPLPDGVIIPGSRFREVYYWDSYWIIRGLLASKMYETAKGVVNNLISLISKYGFVLNGARSYYTNRSQPPLLSAMVEAIYMKTGDKAFLKKTLPALLQEHKFWNSGFHKVSVYDMHGVKHSLSRYYAMWNAPRPESSTIDKVTADGLPETKRKLLYREIATTAETGWDFSSRWMRDRMNLTTLHTTSIIPVDLNIYLLQMELNIAFFAKKLGNSSIAKTFTQASVSRYHAIDAILWNDDMGQWLDYWIDPHKCETIQINGQQSEDVYMWDTKNQNKNIFASNFFPLWIKVFHSDATRVEKVIHKFQSSGLLQPAGISTSLLNTTQQWDFPNGWAPSQHIIIEGIAQHKSNEGKMLAKDIARRWLRTNYATFKSTGQMHEKYDVEACGKIGNGGEYTTQTGFGWSNGVVLALLEKFGWHANTSIDCS</sequence>
<keyword evidence="2 4" id="KW-0378">Hydrolase</keyword>
<keyword evidence="5" id="KW-0732">Signal</keyword>
<dbReference type="EC" id="3.2.1.28" evidence="4"/>
<evidence type="ECO:0000256" key="3">
    <source>
        <dbReference type="ARBA" id="ARBA00023295"/>
    </source>
</evidence>
<comment type="similarity">
    <text evidence="1 4">Belongs to the glycosyl hydrolase 37 family.</text>
</comment>
<evidence type="ECO:0000256" key="2">
    <source>
        <dbReference type="ARBA" id="ARBA00022801"/>
    </source>
</evidence>